<dbReference type="Proteomes" id="UP000002574">
    <property type="component" value="Chromosome"/>
</dbReference>
<evidence type="ECO:0000313" key="1">
    <source>
        <dbReference type="EMBL" id="BAI69454.1"/>
    </source>
</evidence>
<accession>D3DI02</accession>
<dbReference type="OrthoDB" id="14053at2"/>
<dbReference type="STRING" id="608538.HTH_0996"/>
<reference evidence="1 2" key="1">
    <citation type="journal article" date="2010" name="J. Bacteriol.">
        <title>Complete genome sequence of the thermophilic, obligately chemolithoautotrophic hydrogen-oxidizing bacterium Hydrogenobacter thermophilus TK-6.</title>
        <authorList>
            <person name="Arai H."/>
            <person name="Kanbe H."/>
            <person name="Ishii M."/>
            <person name="Igarashi Y."/>
        </authorList>
    </citation>
    <scope>NUCLEOTIDE SEQUENCE [LARGE SCALE GENOMIC DNA]</scope>
    <source>
        <strain evidence="2">DSM 6534 / IAM 12695 / TK-6 [Tokyo]</strain>
    </source>
</reference>
<dbReference type="eggNOG" id="COG1416">
    <property type="taxonomic scope" value="Bacteria"/>
</dbReference>
<sequence length="163" mass="18813">MMLKSIISLLLFLGMSFAVEGARFVQTEYKRPFRAVVEFYFDHPEKIGPALGWVSNLVYVLSNPPYNYPTEDIDIVVISHGRELPVFAKENRKKYEAIVERVESLSFYGVKFMVCSMAAKQFYGYTEKDFYPFVTLVPSALTEIIHWQHLGYGLLIPQVLEVK</sequence>
<proteinExistence type="predicted"/>
<dbReference type="Gene3D" id="3.40.1260.10">
    <property type="entry name" value="DsrEFH-like"/>
    <property type="match status" value="1"/>
</dbReference>
<dbReference type="SUPFAM" id="SSF75169">
    <property type="entry name" value="DsrEFH-like"/>
    <property type="match status" value="1"/>
</dbReference>
<keyword evidence="2" id="KW-1185">Reference proteome</keyword>
<protein>
    <submittedName>
        <fullName evidence="1">Uncharacterized protein</fullName>
    </submittedName>
</protein>
<dbReference type="Pfam" id="PF02635">
    <property type="entry name" value="DsrE"/>
    <property type="match status" value="1"/>
</dbReference>
<organism evidence="1 2">
    <name type="scientific">Hydrogenobacter thermophilus (strain DSM 6534 / IAM 12695 / TK-6)</name>
    <dbReference type="NCBI Taxonomy" id="608538"/>
    <lineage>
        <taxon>Bacteria</taxon>
        <taxon>Pseudomonadati</taxon>
        <taxon>Aquificota</taxon>
        <taxon>Aquificia</taxon>
        <taxon>Aquificales</taxon>
        <taxon>Aquificaceae</taxon>
        <taxon>Hydrogenobacter</taxon>
    </lineage>
</organism>
<dbReference type="PANTHER" id="PTHR37691">
    <property type="entry name" value="BLR3518 PROTEIN"/>
    <property type="match status" value="1"/>
</dbReference>
<name>D3DI02_HYDTT</name>
<gene>
    <name evidence="1" type="ordered locus">HTH_0996</name>
</gene>
<dbReference type="KEGG" id="hth:HTH_0996"/>
<dbReference type="AlphaFoldDB" id="D3DI02"/>
<dbReference type="PANTHER" id="PTHR37691:SF1">
    <property type="entry name" value="BLR3518 PROTEIN"/>
    <property type="match status" value="1"/>
</dbReference>
<dbReference type="InterPro" id="IPR027396">
    <property type="entry name" value="DsrEFH-like"/>
</dbReference>
<evidence type="ECO:0000313" key="2">
    <source>
        <dbReference type="Proteomes" id="UP000002574"/>
    </source>
</evidence>
<dbReference type="EMBL" id="AP011112">
    <property type="protein sequence ID" value="BAI69454.1"/>
    <property type="molecule type" value="Genomic_DNA"/>
</dbReference>
<dbReference type="RefSeq" id="WP_012963634.1">
    <property type="nucleotide sequence ID" value="NC_013799.1"/>
</dbReference>
<dbReference type="KEGG" id="hte:Hydth_0993"/>
<dbReference type="InterPro" id="IPR003787">
    <property type="entry name" value="Sulphur_relay_DsrE/F-like"/>
</dbReference>